<evidence type="ECO:0000313" key="3">
    <source>
        <dbReference type="Proteomes" id="UP000240912"/>
    </source>
</evidence>
<dbReference type="GO" id="GO:0008081">
    <property type="term" value="F:phosphoric diester hydrolase activity"/>
    <property type="evidence" value="ECO:0007669"/>
    <property type="project" value="InterPro"/>
</dbReference>
<dbReference type="Gene3D" id="3.20.20.190">
    <property type="entry name" value="Phosphatidylinositol (PI) phosphodiesterase"/>
    <property type="match status" value="1"/>
</dbReference>
<evidence type="ECO:0000256" key="1">
    <source>
        <dbReference type="SAM" id="SignalP"/>
    </source>
</evidence>
<feature type="chain" id="PRO_5015469098" evidence="1">
    <location>
        <begin position="26"/>
        <end position="260"/>
    </location>
</feature>
<dbReference type="EMBL" id="PYLS01000005">
    <property type="protein sequence ID" value="PST82618.1"/>
    <property type="molecule type" value="Genomic_DNA"/>
</dbReference>
<dbReference type="Proteomes" id="UP000240912">
    <property type="component" value="Unassembled WGS sequence"/>
</dbReference>
<keyword evidence="1" id="KW-0732">Signal</keyword>
<dbReference type="SUPFAM" id="SSF51695">
    <property type="entry name" value="PLC-like phosphodiesterases"/>
    <property type="match status" value="1"/>
</dbReference>
<evidence type="ECO:0000313" key="2">
    <source>
        <dbReference type="EMBL" id="PST82618.1"/>
    </source>
</evidence>
<accession>A0A2T3HJJ0</accession>
<protein>
    <submittedName>
        <fullName evidence="2">Glycerophosphodiester phosphodiesterase</fullName>
    </submittedName>
</protein>
<dbReference type="GO" id="GO:0006629">
    <property type="term" value="P:lipid metabolic process"/>
    <property type="evidence" value="ECO:0007669"/>
    <property type="project" value="InterPro"/>
</dbReference>
<reference evidence="2 3" key="1">
    <citation type="submission" date="2018-03" db="EMBL/GenBank/DDBJ databases">
        <authorList>
            <person name="Keele B.F."/>
        </authorList>
    </citation>
    <scope>NUCLEOTIDE SEQUENCE [LARGE SCALE GENOMIC DNA]</scope>
    <source>
        <strain evidence="2 3">YL28-9</strain>
    </source>
</reference>
<keyword evidence="3" id="KW-1185">Reference proteome</keyword>
<dbReference type="AlphaFoldDB" id="A0A2T3HJJ0"/>
<dbReference type="OrthoDB" id="9794455at2"/>
<sequence length="260" mass="29590">MRLFKNLFISLLCVFVFKVQASAQAQVKIHSHNDYTHQRPLYEALELGVYSIEADVFLQFDSLVVAHSRKELPAAKGLNEQYLAPLKKYLKGDSLPPVLKPGQLMIDFKDSWQSTYPVLLKTLQPYLALLRRKPDGPGVLLTISGNRPADSTFHLYPDFIYFDGLPFRKYRSRDLRKVVMISDNFKTWSSWNGQGELPEADKVALKKVIADAHLKGKPIRFWNTPDGEDAWRELAALGVDIVNTDKPEACKTFLRAQAKP</sequence>
<comment type="caution">
    <text evidence="2">The sequence shown here is derived from an EMBL/GenBank/DDBJ whole genome shotgun (WGS) entry which is preliminary data.</text>
</comment>
<dbReference type="RefSeq" id="WP_107214877.1">
    <property type="nucleotide sequence ID" value="NZ_KZ686269.1"/>
</dbReference>
<dbReference type="Pfam" id="PF13653">
    <property type="entry name" value="GDPD_2"/>
    <property type="match status" value="1"/>
</dbReference>
<organism evidence="2 3">
    <name type="scientific">Pedobacter yulinensis</name>
    <dbReference type="NCBI Taxonomy" id="2126353"/>
    <lineage>
        <taxon>Bacteria</taxon>
        <taxon>Pseudomonadati</taxon>
        <taxon>Bacteroidota</taxon>
        <taxon>Sphingobacteriia</taxon>
        <taxon>Sphingobacteriales</taxon>
        <taxon>Sphingobacteriaceae</taxon>
        <taxon>Pedobacter</taxon>
    </lineage>
</organism>
<dbReference type="InterPro" id="IPR017946">
    <property type="entry name" value="PLC-like_Pdiesterase_TIM-brl"/>
</dbReference>
<gene>
    <name evidence="2" type="ORF">C7T94_08100</name>
</gene>
<proteinExistence type="predicted"/>
<feature type="signal peptide" evidence="1">
    <location>
        <begin position="1"/>
        <end position="25"/>
    </location>
</feature>
<name>A0A2T3HJJ0_9SPHI</name>